<dbReference type="InterPro" id="IPR006913">
    <property type="entry name" value="CENP-V/GFA"/>
</dbReference>
<gene>
    <name evidence="6" type="ORF">AVDCRST_MAG39-1350</name>
</gene>
<sequence>MIRGSCLCGAVRFEISGRPSTFSYCHCSRCRKSEGVFAAVLVGKAAYFRLAQGEEHVRRYVPEAPWTHACAFCDRCGSALGELVTGGVYVVAASALNDDLGVRPTGHLNLSSEPAWYEVDDFKKFGSNYVTPN</sequence>
<dbReference type="PANTHER" id="PTHR33337">
    <property type="entry name" value="GFA DOMAIN-CONTAINING PROTEIN"/>
    <property type="match status" value="1"/>
</dbReference>
<comment type="similarity">
    <text evidence="1">Belongs to the Gfa family.</text>
</comment>
<evidence type="ECO:0000256" key="4">
    <source>
        <dbReference type="ARBA" id="ARBA00023239"/>
    </source>
</evidence>
<dbReference type="GO" id="GO:0046872">
    <property type="term" value="F:metal ion binding"/>
    <property type="evidence" value="ECO:0007669"/>
    <property type="project" value="UniProtKB-KW"/>
</dbReference>
<dbReference type="Pfam" id="PF04828">
    <property type="entry name" value="GFA"/>
    <property type="match status" value="1"/>
</dbReference>
<organism evidence="6">
    <name type="scientific">uncultured Sphingomonadaceae bacterium</name>
    <dbReference type="NCBI Taxonomy" id="169976"/>
    <lineage>
        <taxon>Bacteria</taxon>
        <taxon>Pseudomonadati</taxon>
        <taxon>Pseudomonadota</taxon>
        <taxon>Alphaproteobacteria</taxon>
        <taxon>Sphingomonadales</taxon>
        <taxon>Sphingomonadaceae</taxon>
        <taxon>environmental samples</taxon>
    </lineage>
</organism>
<evidence type="ECO:0000256" key="2">
    <source>
        <dbReference type="ARBA" id="ARBA00022723"/>
    </source>
</evidence>
<evidence type="ECO:0000313" key="6">
    <source>
        <dbReference type="EMBL" id="CAA9501655.1"/>
    </source>
</evidence>
<dbReference type="PANTHER" id="PTHR33337:SF40">
    <property type="entry name" value="CENP-V_GFA DOMAIN-CONTAINING PROTEIN-RELATED"/>
    <property type="match status" value="1"/>
</dbReference>
<keyword evidence="4" id="KW-0456">Lyase</keyword>
<dbReference type="InterPro" id="IPR011057">
    <property type="entry name" value="Mss4-like_sf"/>
</dbReference>
<protein>
    <submittedName>
        <fullName evidence="6">Gfa-like protein</fullName>
    </submittedName>
</protein>
<name>A0A6J4SLA6_9SPHN</name>
<dbReference type="PROSITE" id="PS51891">
    <property type="entry name" value="CENP_V_GFA"/>
    <property type="match status" value="1"/>
</dbReference>
<dbReference type="SUPFAM" id="SSF51316">
    <property type="entry name" value="Mss4-like"/>
    <property type="match status" value="1"/>
</dbReference>
<dbReference type="Gene3D" id="3.90.1590.10">
    <property type="entry name" value="glutathione-dependent formaldehyde- activating enzyme (gfa)"/>
    <property type="match status" value="1"/>
</dbReference>
<keyword evidence="2" id="KW-0479">Metal-binding</keyword>
<evidence type="ECO:0000256" key="3">
    <source>
        <dbReference type="ARBA" id="ARBA00022833"/>
    </source>
</evidence>
<feature type="domain" description="CENP-V/GFA" evidence="5">
    <location>
        <begin position="2"/>
        <end position="133"/>
    </location>
</feature>
<dbReference type="AlphaFoldDB" id="A0A6J4SLA6"/>
<dbReference type="EMBL" id="CADCVW010000056">
    <property type="protein sequence ID" value="CAA9501655.1"/>
    <property type="molecule type" value="Genomic_DNA"/>
</dbReference>
<accession>A0A6J4SLA6</accession>
<proteinExistence type="inferred from homology"/>
<evidence type="ECO:0000256" key="1">
    <source>
        <dbReference type="ARBA" id="ARBA00005495"/>
    </source>
</evidence>
<evidence type="ECO:0000259" key="5">
    <source>
        <dbReference type="PROSITE" id="PS51891"/>
    </source>
</evidence>
<reference evidence="6" key="1">
    <citation type="submission" date="2020-02" db="EMBL/GenBank/DDBJ databases">
        <authorList>
            <person name="Meier V. D."/>
        </authorList>
    </citation>
    <scope>NUCLEOTIDE SEQUENCE</scope>
    <source>
        <strain evidence="6">AVDCRST_MAG39</strain>
    </source>
</reference>
<dbReference type="GO" id="GO:0016846">
    <property type="term" value="F:carbon-sulfur lyase activity"/>
    <property type="evidence" value="ECO:0007669"/>
    <property type="project" value="InterPro"/>
</dbReference>
<keyword evidence="3" id="KW-0862">Zinc</keyword>